<gene>
    <name evidence="8" type="ORF">P8C59_006357</name>
</gene>
<evidence type="ECO:0000256" key="2">
    <source>
        <dbReference type="ARBA" id="ARBA00007528"/>
    </source>
</evidence>
<proteinExistence type="inferred from homology"/>
<feature type="signal peptide" evidence="5">
    <location>
        <begin position="1"/>
        <end position="19"/>
    </location>
</feature>
<dbReference type="InterPro" id="IPR036305">
    <property type="entry name" value="RGS_sf"/>
</dbReference>
<evidence type="ECO:0000256" key="5">
    <source>
        <dbReference type="RuleBase" id="RU361209"/>
    </source>
</evidence>
<keyword evidence="7" id="KW-0812">Transmembrane</keyword>
<dbReference type="EMBL" id="JAQQPM010000005">
    <property type="protein sequence ID" value="KAK2071976.1"/>
    <property type="molecule type" value="Genomic_DNA"/>
</dbReference>
<evidence type="ECO:0000256" key="6">
    <source>
        <dbReference type="SAM" id="MobiDB-lite"/>
    </source>
</evidence>
<keyword evidence="7" id="KW-1133">Transmembrane helix</keyword>
<dbReference type="SUPFAM" id="SSF51445">
    <property type="entry name" value="(Trans)glycosidases"/>
    <property type="match status" value="1"/>
</dbReference>
<keyword evidence="5" id="KW-0449">Lipoprotein</keyword>
<dbReference type="SUPFAM" id="SSF48097">
    <property type="entry name" value="Regulator of G-protein signaling, RGS"/>
    <property type="match status" value="1"/>
</dbReference>
<evidence type="ECO:0000313" key="9">
    <source>
        <dbReference type="Proteomes" id="UP001217918"/>
    </source>
</evidence>
<protein>
    <recommendedName>
        <fullName evidence="5">1,3-beta-glucanosyltransferase</fullName>
        <ecNumber evidence="5">2.4.1.-</ecNumber>
    </recommendedName>
</protein>
<feature type="transmembrane region" description="Helical" evidence="7">
    <location>
        <begin position="978"/>
        <end position="999"/>
    </location>
</feature>
<keyword evidence="5" id="KW-0808">Transferase</keyword>
<dbReference type="InterPro" id="IPR017853">
    <property type="entry name" value="GH"/>
</dbReference>
<sequence>MKLSSVLSAALLGARASLAVQTVQAVGGKFFRSDGTQFFIKGVAYQLTDQDPLVDTAQCGRDAALMSSLGANAIRVYHVNATADHSGCMQVFDDAGIYTLIDLDTFSTYILAEEPYWTNTQHDAYAAVLDAFARYNNTLAFFVGNEIIAKADQSQVAPYIKASARDMKAHRDAKGHRQIPIGYSAADIAELRPMLQDYLTCGGNTSDTIDFFSLNSYEWCDPSTYETSGYAVLEEQAKNFPVPVFFSETGCNVGPFRTFDDQAAIFGSNMVNDWSGSIIYEWIQETNHYGLVSYGASAPDSAGDTNVIAGFARSGTPTPVLPDFNNLKAQWATISPSGVMLAKYNASAVSTRDCPSSTSGGWLLQVTNWSCGSREIPVFWKEQLSGSVFGHRPQHRHTWWPSGLRKWAILAFTVLFFGIVAAAIAVGVLVAEQGALGEPEKGAPGRRGEGKGGGGHLATGCAQFGKPSICCPAGMICTLSNLTLSGIYCCFMPSGYRYTGAPANPPACDSDAAQCPRALGGGCCPNGTTCARAGCVRELHAAAGFGVTADDQALMADAGEQRLPPSGSAPVPPVLATGLALERIISNQASPPCTLKDFVDYLYHVENQVEPLQFFIWFCDYVERWSKLSPSQKELSPVWDLENSKFVTYSQSRERSDRFNKILQILAGGDQGGPRVSPREVSIESTSNFSRPRRPSPSSPSDQVGGHPDELESKPGSPRRMVKAQQPFREEMTQVVRHYIAKGAPRQLDIVPVDRKSCRKASQHTTHPSALLPAFVYADAILRGRHHPRFVRWSQSNANQTRVDLLYVLGAALVAAGSALDVVLILARFSPLLRTACFLLWWPGLSVCFAAAKRMCILLHLRQCRQLRPWEQDYHLDETKPAGGVEVNDDEDDLDSDPAKARNPPGGRQDGAVSQAKSGAAAGHPLRKPTLQTFGPANRPAAEHWTQPYRSRSVLARAVTGTVPLQNQTLQLRQDRTVLLAVLWAGLLAAAMTVGSIFIPGRRIPPL</sequence>
<dbReference type="Pfam" id="PF03198">
    <property type="entry name" value="Glyco_hydro_72"/>
    <property type="match status" value="1"/>
</dbReference>
<dbReference type="AlphaFoldDB" id="A0AAD9I697"/>
<dbReference type="GO" id="GO:0042124">
    <property type="term" value="F:1,3-beta-glucanosyltransferase activity"/>
    <property type="evidence" value="ECO:0007669"/>
    <property type="project" value="TreeGrafter"/>
</dbReference>
<reference evidence="8" key="1">
    <citation type="journal article" date="2023" name="Mol. Plant Microbe Interact.">
        <title>Elucidating the Obligate Nature and Biological Capacity of an Invasive Fungal Corn Pathogen.</title>
        <authorList>
            <person name="MacCready J.S."/>
            <person name="Roggenkamp E.M."/>
            <person name="Gdanetz K."/>
            <person name="Chilvers M.I."/>
        </authorList>
    </citation>
    <scope>NUCLEOTIDE SEQUENCE</scope>
    <source>
        <strain evidence="8">PM02</strain>
    </source>
</reference>
<dbReference type="PANTHER" id="PTHR31468:SF8">
    <property type="entry name" value="1,3-BETA-GLUCANOSYLTRANSFERASE GAS2"/>
    <property type="match status" value="1"/>
</dbReference>
<feature type="transmembrane region" description="Helical" evidence="7">
    <location>
        <begin position="407"/>
        <end position="431"/>
    </location>
</feature>
<name>A0AAD9I697_9PEZI</name>
<evidence type="ECO:0000313" key="8">
    <source>
        <dbReference type="EMBL" id="KAK2071976.1"/>
    </source>
</evidence>
<comment type="function">
    <text evidence="5">Splits internally a 1,3-beta-glucan molecule and transfers the newly generated reducing end (the donor) to the non-reducing end of another 1,3-beta-glucan molecule (the acceptor) forming a 1,3-beta linkage, resulting in the elongation of 1,3-beta-glucan chains in the cell wall.</text>
</comment>
<dbReference type="GO" id="GO:0071970">
    <property type="term" value="P:fungal-type cell wall (1-&gt;3)-beta-D-glucan biosynthetic process"/>
    <property type="evidence" value="ECO:0007669"/>
    <property type="project" value="TreeGrafter"/>
</dbReference>
<evidence type="ECO:0000256" key="7">
    <source>
        <dbReference type="SAM" id="Phobius"/>
    </source>
</evidence>
<accession>A0AAD9I697</accession>
<keyword evidence="5 7" id="KW-0472">Membrane</keyword>
<keyword evidence="4" id="KW-0325">Glycoprotein</keyword>
<comment type="similarity">
    <text evidence="2 5">Belongs to the glycosyl hydrolase 72 family.</text>
</comment>
<comment type="caution">
    <text evidence="8">The sequence shown here is derived from an EMBL/GenBank/DDBJ whole genome shotgun (WGS) entry which is preliminary data.</text>
</comment>
<feature type="compositionally biased region" description="Acidic residues" evidence="6">
    <location>
        <begin position="887"/>
        <end position="896"/>
    </location>
</feature>
<dbReference type="GO" id="GO:0031505">
    <property type="term" value="P:fungal-type cell wall organization"/>
    <property type="evidence" value="ECO:0007669"/>
    <property type="project" value="TreeGrafter"/>
</dbReference>
<organism evidence="8 9">
    <name type="scientific">Phyllachora maydis</name>
    <dbReference type="NCBI Taxonomy" id="1825666"/>
    <lineage>
        <taxon>Eukaryota</taxon>
        <taxon>Fungi</taxon>
        <taxon>Dikarya</taxon>
        <taxon>Ascomycota</taxon>
        <taxon>Pezizomycotina</taxon>
        <taxon>Sordariomycetes</taxon>
        <taxon>Sordariomycetidae</taxon>
        <taxon>Phyllachorales</taxon>
        <taxon>Phyllachoraceae</taxon>
        <taxon>Phyllachora</taxon>
    </lineage>
</organism>
<dbReference type="Gene3D" id="3.20.20.80">
    <property type="entry name" value="Glycosidases"/>
    <property type="match status" value="1"/>
</dbReference>
<dbReference type="InterPro" id="IPR004886">
    <property type="entry name" value="Glucanosyltransferase"/>
</dbReference>
<feature type="transmembrane region" description="Helical" evidence="7">
    <location>
        <begin position="832"/>
        <end position="852"/>
    </location>
</feature>
<dbReference type="GO" id="GO:0098552">
    <property type="term" value="C:side of membrane"/>
    <property type="evidence" value="ECO:0007669"/>
    <property type="project" value="UniProtKB-KW"/>
</dbReference>
<dbReference type="Proteomes" id="UP001217918">
    <property type="component" value="Unassembled WGS sequence"/>
</dbReference>
<dbReference type="GO" id="GO:0005886">
    <property type="term" value="C:plasma membrane"/>
    <property type="evidence" value="ECO:0007669"/>
    <property type="project" value="UniProtKB-SubCell"/>
</dbReference>
<keyword evidence="3 5" id="KW-0732">Signal</keyword>
<evidence type="ECO:0000256" key="4">
    <source>
        <dbReference type="ARBA" id="ARBA00023180"/>
    </source>
</evidence>
<feature type="region of interest" description="Disordered" evidence="6">
    <location>
        <begin position="878"/>
        <end position="946"/>
    </location>
</feature>
<comment type="subcellular location">
    <subcellularLocation>
        <location evidence="1 5">Cell membrane</location>
        <topology evidence="1 5">Lipid-anchor</topology>
        <topology evidence="1 5">GPI-anchor</topology>
    </subcellularLocation>
</comment>
<keyword evidence="9" id="KW-1185">Reference proteome</keyword>
<feature type="transmembrane region" description="Helical" evidence="7">
    <location>
        <begin position="805"/>
        <end position="826"/>
    </location>
</feature>
<keyword evidence="5" id="KW-0336">GPI-anchor</keyword>
<dbReference type="EC" id="2.4.1.-" evidence="5"/>
<evidence type="ECO:0000256" key="1">
    <source>
        <dbReference type="ARBA" id="ARBA00004609"/>
    </source>
</evidence>
<feature type="region of interest" description="Disordered" evidence="6">
    <location>
        <begin position="670"/>
        <end position="726"/>
    </location>
</feature>
<evidence type="ECO:0000256" key="3">
    <source>
        <dbReference type="ARBA" id="ARBA00022729"/>
    </source>
</evidence>
<dbReference type="PANTHER" id="PTHR31468">
    <property type="entry name" value="1,3-BETA-GLUCANOSYLTRANSFERASE GAS1"/>
    <property type="match status" value="1"/>
</dbReference>
<feature type="chain" id="PRO_5041779076" description="1,3-beta-glucanosyltransferase" evidence="5">
    <location>
        <begin position="20"/>
        <end position="1007"/>
    </location>
</feature>